<keyword evidence="12" id="KW-1185">Reference proteome</keyword>
<keyword evidence="6" id="KW-0479">Metal-binding</keyword>
<evidence type="ECO:0000256" key="2">
    <source>
        <dbReference type="ARBA" id="ARBA00022448"/>
    </source>
</evidence>
<feature type="transmembrane region" description="Helical" evidence="10">
    <location>
        <begin position="99"/>
        <end position="120"/>
    </location>
</feature>
<feature type="transmembrane region" description="Helical" evidence="10">
    <location>
        <begin position="558"/>
        <end position="580"/>
    </location>
</feature>
<accession>A0A913ZV63</accession>
<dbReference type="PANTHER" id="PTHR11616:SF265">
    <property type="entry name" value="TRANSPORTER"/>
    <property type="match status" value="1"/>
</dbReference>
<evidence type="ECO:0000313" key="12">
    <source>
        <dbReference type="Proteomes" id="UP000887568"/>
    </source>
</evidence>
<feature type="binding site" evidence="6">
    <location>
        <position position="316"/>
    </location>
    <ligand>
        <name>Na(+)</name>
        <dbReference type="ChEBI" id="CHEBI:29101"/>
        <label>1</label>
    </ligand>
</feature>
<feature type="binding site" evidence="6">
    <location>
        <position position="416"/>
    </location>
    <ligand>
        <name>Na(+)</name>
        <dbReference type="ChEBI" id="CHEBI:29101"/>
        <label>1</label>
    </ligand>
</feature>
<evidence type="ECO:0000256" key="5">
    <source>
        <dbReference type="ARBA" id="ARBA00023136"/>
    </source>
</evidence>
<feature type="transmembrane region" description="Helical" evidence="10">
    <location>
        <begin position="441"/>
        <end position="460"/>
    </location>
</feature>
<dbReference type="PROSITE" id="PS00610">
    <property type="entry name" value="NA_NEUROTRAN_SYMP_1"/>
    <property type="match status" value="1"/>
</dbReference>
<dbReference type="OMA" id="PSLEYWD"/>
<dbReference type="Proteomes" id="UP000887568">
    <property type="component" value="Unplaced"/>
</dbReference>
<evidence type="ECO:0000256" key="4">
    <source>
        <dbReference type="ARBA" id="ARBA00022989"/>
    </source>
</evidence>
<evidence type="ECO:0000256" key="6">
    <source>
        <dbReference type="PIRSR" id="PIRSR600175-1"/>
    </source>
</evidence>
<evidence type="ECO:0000256" key="7">
    <source>
        <dbReference type="PIRSR" id="PIRSR600175-2"/>
    </source>
</evidence>
<dbReference type="GeneID" id="119727576"/>
<feature type="transmembrane region" description="Helical" evidence="10">
    <location>
        <begin position="480"/>
        <end position="500"/>
    </location>
</feature>
<sequence>MATKDGKEELHGIRKKLFTITGRAVNMTKFSPLRKSSTTSNAPPPPQDSDPVDTSKDDERGGWGGKFDFMLSSVGYAVGLGNVWRFPYLCYINGGGAFLVPYVFMLFAAGLPMFVTELGFGQFASRGCISVWTISPLFKGLGYSMCILSAMVAIYYNVVITYTVFYFFSSFTSVLPWSDCNRTWNTPNCTVSKANGTNMTEYLNTSTRPSLEYWDYQCLGRSDGLEHMGPVRWQLALCLLLAWTVVFLCIIKGVKSSGKVVYFTATFPYVVLFILLIRGATLPGSLKGVTFYIKPEFNKILNAKVWKDAAVQIFYSLGPAWGGLHTLASYNKFDNNFKRDGIIIALINCGTSVFAGFVIFSVIGFMSHDSGLPIEVVADTGPGLAFVAYPEALARMPGAPFWSILFFFMLFTLGLDSEFVTMETLITAFCDELKYYFKDIYRWKIAITFSFCFVFFLLGLPMTTGGGIYLLTLMDEYCAGFSLLIIAFTECLVISYVYGFNRFVRDMTVMVPSGMGLYWKICLMFLTPVIIFLIFISFCVTYTTLEYADYVYSPGGEALGWLMVIAGVISIPGYAVFYLLRSSKGFTVQGMLLAIRPSSEWGPASNKHRMRAGYQPTGSNQPMETTAEYPNGILPGQQAVATAPPPSYLTIHPQLTEGIQMGLIYHETSI</sequence>
<evidence type="ECO:0000256" key="1">
    <source>
        <dbReference type="ARBA" id="ARBA00004141"/>
    </source>
</evidence>
<comment type="similarity">
    <text evidence="8">Belongs to the sodium:neurotransmitter symporter (SNF) (TC 2.A.22) family.</text>
</comment>
<feature type="binding site" evidence="6">
    <location>
        <position position="77"/>
    </location>
    <ligand>
        <name>Na(+)</name>
        <dbReference type="ChEBI" id="CHEBI:29101"/>
        <label>1</label>
    </ligand>
</feature>
<dbReference type="GO" id="GO:0046872">
    <property type="term" value="F:metal ion binding"/>
    <property type="evidence" value="ECO:0007669"/>
    <property type="project" value="UniProtKB-KW"/>
</dbReference>
<dbReference type="PANTHER" id="PTHR11616">
    <property type="entry name" value="SODIUM/CHLORIDE DEPENDENT TRANSPORTER"/>
    <property type="match status" value="1"/>
</dbReference>
<dbReference type="GO" id="GO:0006865">
    <property type="term" value="P:amino acid transport"/>
    <property type="evidence" value="ECO:0007669"/>
    <property type="project" value="TreeGrafter"/>
</dbReference>
<feature type="transmembrane region" description="Helical" evidence="10">
    <location>
        <begin position="521"/>
        <end position="543"/>
    </location>
</feature>
<protein>
    <recommendedName>
        <fullName evidence="8">Transporter</fullName>
    </recommendedName>
</protein>
<evidence type="ECO:0000256" key="3">
    <source>
        <dbReference type="ARBA" id="ARBA00022692"/>
    </source>
</evidence>
<feature type="transmembrane region" description="Helical" evidence="10">
    <location>
        <begin position="231"/>
        <end position="251"/>
    </location>
</feature>
<keyword evidence="3 8" id="KW-0812">Transmembrane</keyword>
<dbReference type="GO" id="GO:0015293">
    <property type="term" value="F:symporter activity"/>
    <property type="evidence" value="ECO:0007669"/>
    <property type="project" value="UniProtKB-KW"/>
</dbReference>
<feature type="transmembrane region" description="Helical" evidence="10">
    <location>
        <begin position="260"/>
        <end position="280"/>
    </location>
</feature>
<dbReference type="PROSITE" id="PS50267">
    <property type="entry name" value="NA_NEUROTRAN_SYMP_3"/>
    <property type="match status" value="1"/>
</dbReference>
<feature type="transmembrane region" description="Helical" evidence="10">
    <location>
        <begin position="309"/>
        <end position="330"/>
    </location>
</feature>
<feature type="transmembrane region" description="Helical" evidence="10">
    <location>
        <begin position="141"/>
        <end position="168"/>
    </location>
</feature>
<dbReference type="OrthoDB" id="6581954at2759"/>
<feature type="binding site" evidence="6">
    <location>
        <position position="75"/>
    </location>
    <ligand>
        <name>Na(+)</name>
        <dbReference type="ChEBI" id="CHEBI:29101"/>
        <label>1</label>
    </ligand>
</feature>
<feature type="transmembrane region" description="Helical" evidence="10">
    <location>
        <begin position="342"/>
        <end position="366"/>
    </location>
</feature>
<feature type="region of interest" description="Disordered" evidence="9">
    <location>
        <begin position="29"/>
        <end position="58"/>
    </location>
</feature>
<dbReference type="InterPro" id="IPR037272">
    <property type="entry name" value="SNS_sf"/>
</dbReference>
<dbReference type="PRINTS" id="PR00176">
    <property type="entry name" value="NANEUSMPORT"/>
</dbReference>
<keyword evidence="8" id="KW-0769">Symport</keyword>
<dbReference type="GO" id="GO:0035725">
    <property type="term" value="P:sodium ion transmembrane transport"/>
    <property type="evidence" value="ECO:0007669"/>
    <property type="project" value="TreeGrafter"/>
</dbReference>
<feature type="transmembrane region" description="Helical" evidence="10">
    <location>
        <begin position="399"/>
        <end position="420"/>
    </location>
</feature>
<feature type="disulfide bond" evidence="7">
    <location>
        <begin position="180"/>
        <end position="189"/>
    </location>
</feature>
<feature type="binding site" evidence="6">
    <location>
        <position position="417"/>
    </location>
    <ligand>
        <name>Na(+)</name>
        <dbReference type="ChEBI" id="CHEBI:29101"/>
        <label>1</label>
    </ligand>
</feature>
<dbReference type="GO" id="GO:0005886">
    <property type="term" value="C:plasma membrane"/>
    <property type="evidence" value="ECO:0007669"/>
    <property type="project" value="TreeGrafter"/>
</dbReference>
<keyword evidence="4 10" id="KW-1133">Transmembrane helix</keyword>
<dbReference type="InterPro" id="IPR000175">
    <property type="entry name" value="Na/ntran_symport"/>
</dbReference>
<evidence type="ECO:0000256" key="8">
    <source>
        <dbReference type="RuleBase" id="RU003732"/>
    </source>
</evidence>
<evidence type="ECO:0000256" key="10">
    <source>
        <dbReference type="SAM" id="Phobius"/>
    </source>
</evidence>
<keyword evidence="7" id="KW-1015">Disulfide bond</keyword>
<evidence type="ECO:0000313" key="11">
    <source>
        <dbReference type="EnsemblMetazoa" id="XP_038055437.1"/>
    </source>
</evidence>
<name>A0A913ZV63_PATMI</name>
<keyword evidence="6" id="KW-0915">Sodium</keyword>
<feature type="binding site" evidence="6">
    <location>
        <position position="413"/>
    </location>
    <ligand>
        <name>Na(+)</name>
        <dbReference type="ChEBI" id="CHEBI:29101"/>
        <label>1</label>
    </ligand>
</feature>
<feature type="binding site" evidence="6">
    <location>
        <position position="348"/>
    </location>
    <ligand>
        <name>Na(+)</name>
        <dbReference type="ChEBI" id="CHEBI:29101"/>
        <label>1</label>
    </ligand>
</feature>
<keyword evidence="5 10" id="KW-0472">Membrane</keyword>
<dbReference type="Pfam" id="PF00209">
    <property type="entry name" value="SNF"/>
    <property type="match status" value="1"/>
</dbReference>
<dbReference type="SUPFAM" id="SSF161070">
    <property type="entry name" value="SNF-like"/>
    <property type="match status" value="1"/>
</dbReference>
<dbReference type="EnsemblMetazoa" id="XM_038199509.1">
    <property type="protein sequence ID" value="XP_038055437.1"/>
    <property type="gene ID" value="LOC119727576"/>
</dbReference>
<comment type="subcellular location">
    <subcellularLocation>
        <location evidence="1">Membrane</location>
        <topology evidence="1">Multi-pass membrane protein</topology>
    </subcellularLocation>
</comment>
<feature type="binding site" evidence="6">
    <location>
        <position position="82"/>
    </location>
    <ligand>
        <name>Na(+)</name>
        <dbReference type="ChEBI" id="CHEBI:29101"/>
        <label>1</label>
    </ligand>
</feature>
<evidence type="ECO:0000256" key="9">
    <source>
        <dbReference type="SAM" id="MobiDB-lite"/>
    </source>
</evidence>
<organism evidence="11 12">
    <name type="scientific">Patiria miniata</name>
    <name type="common">Bat star</name>
    <name type="synonym">Asterina miniata</name>
    <dbReference type="NCBI Taxonomy" id="46514"/>
    <lineage>
        <taxon>Eukaryota</taxon>
        <taxon>Metazoa</taxon>
        <taxon>Echinodermata</taxon>
        <taxon>Eleutherozoa</taxon>
        <taxon>Asterozoa</taxon>
        <taxon>Asteroidea</taxon>
        <taxon>Valvatacea</taxon>
        <taxon>Valvatida</taxon>
        <taxon>Asterinidae</taxon>
        <taxon>Patiria</taxon>
    </lineage>
</organism>
<keyword evidence="2 8" id="KW-0813">Transport</keyword>
<dbReference type="RefSeq" id="XP_038055437.1">
    <property type="nucleotide sequence ID" value="XM_038199509.1"/>
</dbReference>
<proteinExistence type="inferred from homology"/>
<dbReference type="AlphaFoldDB" id="A0A913ZV63"/>
<dbReference type="PROSITE" id="PS00754">
    <property type="entry name" value="NA_NEUROTRAN_SYMP_2"/>
    <property type="match status" value="1"/>
</dbReference>
<feature type="binding site" evidence="6">
    <location>
        <position position="78"/>
    </location>
    <ligand>
        <name>Na(+)</name>
        <dbReference type="ChEBI" id="CHEBI:29101"/>
        <label>1</label>
    </ligand>
</feature>
<reference evidence="11" key="1">
    <citation type="submission" date="2022-11" db="UniProtKB">
        <authorList>
            <consortium name="EnsemblMetazoa"/>
        </authorList>
    </citation>
    <scope>IDENTIFICATION</scope>
</reference>